<sequence length="582" mass="65743">MDKIICNPLDLEYRYQYRTSPMGGVSLSREAADPTIVLFKETYYLFASMSGGFWYSDDLHEWKFKETPELPIYDYAPDVREVAGRVIFSASRHGSPCSLYESCDPVNEPFVPLTELFEFWDPDIFEDEDGRVYFYWGCTNTDPLWGIEIDRETMLPIGEKKAMFGENEAEHGWERKGENNKLSEPKTEYERMIRQYVGTKPFIEGAYMTKYKGKYYLQYAAPGTECNVYADGVYVGDAPLGPFSYQPHNPFSSKPGGFITSAGHGSTFRDKDGNWWHVSTMHISENESYERRIGLFPCDFDEDGILHCNQNFSDYPFALPEGESILMDAAAPAMQLLSYQAEAKASSNQDGFAAEMAVDENIRSWWAASEDDPEPWYEIDLGEKQSVEAIQINMADHKMPDTQIPANNQVFTRAGGRFIYTKPQRTAYLLEGSADGINWEMLLDTHDENSDRAHYLWTSEKPVELRFVRISSFMIPFGGVPAISGLRIFGTSNSPAPARVKTINASRSDDGINILLSWEAIAGADGYQVRYGIAPDKMYSSWQVIGQNELDLSTINKNQCYYIAVDSYNAGGVTAGAVIMVE</sequence>
<dbReference type="CDD" id="cd08982">
    <property type="entry name" value="GH43-like"/>
    <property type="match status" value="1"/>
</dbReference>
<dbReference type="PROSITE" id="PS50022">
    <property type="entry name" value="FA58C_3"/>
    <property type="match status" value="1"/>
</dbReference>
<evidence type="ECO:0000256" key="4">
    <source>
        <dbReference type="RuleBase" id="RU361187"/>
    </source>
</evidence>
<dbReference type="SUPFAM" id="SSF49785">
    <property type="entry name" value="Galactose-binding domain-like"/>
    <property type="match status" value="1"/>
</dbReference>
<dbReference type="PANTHER" id="PTHR42812">
    <property type="entry name" value="BETA-XYLOSIDASE"/>
    <property type="match status" value="1"/>
</dbReference>
<reference evidence="6 7" key="1">
    <citation type="submission" date="2016-09" db="EMBL/GenBank/DDBJ databases">
        <authorList>
            <person name="Capua I."/>
            <person name="De Benedictis P."/>
            <person name="Joannis T."/>
            <person name="Lombin L.H."/>
            <person name="Cattoli G."/>
        </authorList>
    </citation>
    <scope>NUCLEOTIDE SEQUENCE [LARGE SCALE GENOMIC DNA]</scope>
    <source>
        <strain evidence="6 7">GluBS11</strain>
    </source>
</reference>
<dbReference type="GO" id="GO:0004553">
    <property type="term" value="F:hydrolase activity, hydrolyzing O-glycosyl compounds"/>
    <property type="evidence" value="ECO:0007669"/>
    <property type="project" value="InterPro"/>
</dbReference>
<dbReference type="Gene3D" id="2.60.120.260">
    <property type="entry name" value="Galactose-binding domain-like"/>
    <property type="match status" value="1"/>
</dbReference>
<protein>
    <submittedName>
        <fullName evidence="6">F5/8 type C domain-containing protein</fullName>
    </submittedName>
</protein>
<evidence type="ECO:0000313" key="6">
    <source>
        <dbReference type="EMBL" id="SCP96968.1"/>
    </source>
</evidence>
<dbReference type="SUPFAM" id="SSF75005">
    <property type="entry name" value="Arabinanase/levansucrase/invertase"/>
    <property type="match status" value="1"/>
</dbReference>
<gene>
    <name evidence="6" type="ORF">SAMN05421730_100774</name>
</gene>
<evidence type="ECO:0000256" key="3">
    <source>
        <dbReference type="ARBA" id="ARBA00023295"/>
    </source>
</evidence>
<dbReference type="Pfam" id="PF22633">
    <property type="entry name" value="F5_F8_type_C_2"/>
    <property type="match status" value="1"/>
</dbReference>
<accession>A0A1D3TSU6</accession>
<dbReference type="EMBL" id="FMKA01000007">
    <property type="protein sequence ID" value="SCP96968.1"/>
    <property type="molecule type" value="Genomic_DNA"/>
</dbReference>
<evidence type="ECO:0000256" key="1">
    <source>
        <dbReference type="ARBA" id="ARBA00009865"/>
    </source>
</evidence>
<dbReference type="Gene3D" id="2.115.10.20">
    <property type="entry name" value="Glycosyl hydrolase domain, family 43"/>
    <property type="match status" value="1"/>
</dbReference>
<dbReference type="InterPro" id="IPR008979">
    <property type="entry name" value="Galactose-bd-like_sf"/>
</dbReference>
<dbReference type="InterPro" id="IPR013783">
    <property type="entry name" value="Ig-like_fold"/>
</dbReference>
<evidence type="ECO:0000313" key="7">
    <source>
        <dbReference type="Proteomes" id="UP000199315"/>
    </source>
</evidence>
<dbReference type="GO" id="GO:0005975">
    <property type="term" value="P:carbohydrate metabolic process"/>
    <property type="evidence" value="ECO:0007669"/>
    <property type="project" value="InterPro"/>
</dbReference>
<keyword evidence="2 4" id="KW-0378">Hydrolase</keyword>
<dbReference type="RefSeq" id="WP_091232591.1">
    <property type="nucleotide sequence ID" value="NZ_FMKA01000007.1"/>
</dbReference>
<dbReference type="AlphaFoldDB" id="A0A1D3TSU6"/>
<comment type="similarity">
    <text evidence="1 4">Belongs to the glycosyl hydrolase 43 family.</text>
</comment>
<feature type="domain" description="F5/8 type C" evidence="5">
    <location>
        <begin position="329"/>
        <end position="491"/>
    </location>
</feature>
<dbReference type="InterPro" id="IPR006710">
    <property type="entry name" value="Glyco_hydro_43"/>
</dbReference>
<evidence type="ECO:0000259" key="5">
    <source>
        <dbReference type="PROSITE" id="PS50022"/>
    </source>
</evidence>
<name>A0A1D3TSU6_9FIRM</name>
<dbReference type="InterPro" id="IPR051795">
    <property type="entry name" value="Glycosyl_Hydrlase_43"/>
</dbReference>
<evidence type="ECO:0000256" key="2">
    <source>
        <dbReference type="ARBA" id="ARBA00022801"/>
    </source>
</evidence>
<organism evidence="6 7">
    <name type="scientific">Anaerobium acetethylicum</name>
    <dbReference type="NCBI Taxonomy" id="1619234"/>
    <lineage>
        <taxon>Bacteria</taxon>
        <taxon>Bacillati</taxon>
        <taxon>Bacillota</taxon>
        <taxon>Clostridia</taxon>
        <taxon>Lachnospirales</taxon>
        <taxon>Lachnospiraceae</taxon>
        <taxon>Anaerobium</taxon>
    </lineage>
</organism>
<dbReference type="Proteomes" id="UP000199315">
    <property type="component" value="Unassembled WGS sequence"/>
</dbReference>
<keyword evidence="3 4" id="KW-0326">Glycosidase</keyword>
<dbReference type="OrthoDB" id="9801455at2"/>
<proteinExistence type="inferred from homology"/>
<dbReference type="InterPro" id="IPR000421">
    <property type="entry name" value="FA58C"/>
</dbReference>
<dbReference type="Gene3D" id="2.60.40.10">
    <property type="entry name" value="Immunoglobulins"/>
    <property type="match status" value="1"/>
</dbReference>
<dbReference type="Pfam" id="PF04616">
    <property type="entry name" value="Glyco_hydro_43"/>
    <property type="match status" value="1"/>
</dbReference>
<dbReference type="STRING" id="1619234.SAMN05421730_100774"/>
<keyword evidence="7" id="KW-1185">Reference proteome</keyword>
<dbReference type="InterPro" id="IPR023296">
    <property type="entry name" value="Glyco_hydro_beta-prop_sf"/>
</dbReference>
<dbReference type="PANTHER" id="PTHR42812:SF12">
    <property type="entry name" value="BETA-XYLOSIDASE-RELATED"/>
    <property type="match status" value="1"/>
</dbReference>